<evidence type="ECO:0000259" key="12">
    <source>
        <dbReference type="PROSITE" id="PS50879"/>
    </source>
</evidence>
<keyword evidence="4" id="KW-0540">Nuclease</keyword>
<dbReference type="Pfam" id="PF01753">
    <property type="entry name" value="zf-MYND"/>
    <property type="match status" value="1"/>
</dbReference>
<name>A0A9P8XYB2_9PEZI</name>
<dbReference type="PANTHER" id="PTHR10642:SF26">
    <property type="entry name" value="RIBONUCLEASE H1"/>
    <property type="match status" value="1"/>
</dbReference>
<sequence>MNPSWDSAELERLLLANTLSPPRCALASCASTAGLLRCSGCKVVHYCSSHHQAAHRRLHKDDCNKIKNSRAKLAAEEQALRARPPDLFLPADVFTSSVGHFWGILDTRDYMRARHAALDALLRIDTGDAVEAALAHGLDMLRLCRSDNLGVRDIIPSLLLRLGREQECYDFIKWWALVFADDLYDWGDMSLPYLDVHNADPFESVTPLLQGHMSLSHASALTLLKVRMYIDISEYEHDEGFPADPSLDRQIGEVVSARVSRHDYAQVVSISARLKDQFTQLCKGVQDKNPYFWETLINDVDIRLPEYYSQGSPEDAALACIHGKRAWEESEDAIRMVEAEVAKYTRQYAPKPVPKSILTMPAHIAEKRRATGAVFPALFRFPLATPQQLFKSMSINASGLHRFVCRNDATQALVYVDGACANNGQQNATGGWAVVQSPGLCRPDAQPDVISARLEDKGPFDVCGVATSNRAELRAAIAALRECNWVEEGFRSLVIATDSTYVVDGATRWCKTWMSNGWKLQTGDTVKNQDLWDLLLGQVEAAHESGLAVVFWKIARELNTVADAAAKAASALPQSIPEFRDTISAVPVERPKVLALILESEQLFNDIHANLISSIGALTTLERVSDPQAALDELARAPLSTVILAADGAITHHQAVREKVLDRLHAGATVILAGQFSNFVNDGQFDRLMSSLGLPWKRGDYSRTNLRLWRSAVGNAALSDKLPPMYSAKAVYLKNVAPSGVWYTSEYDSSQTAVALARVGQGRLGYLGDVNGETHSNQVVLGLCGLL</sequence>
<dbReference type="GO" id="GO:0003676">
    <property type="term" value="F:nucleic acid binding"/>
    <property type="evidence" value="ECO:0007669"/>
    <property type="project" value="InterPro"/>
</dbReference>
<keyword evidence="14" id="KW-1185">Reference proteome</keyword>
<evidence type="ECO:0000313" key="14">
    <source>
        <dbReference type="Proteomes" id="UP000756346"/>
    </source>
</evidence>
<dbReference type="CDD" id="cd13934">
    <property type="entry name" value="RNase_H_Dikarya_like"/>
    <property type="match status" value="1"/>
</dbReference>
<dbReference type="GO" id="GO:0004523">
    <property type="term" value="F:RNA-DNA hybrid ribonuclease activity"/>
    <property type="evidence" value="ECO:0007669"/>
    <property type="project" value="UniProtKB-EC"/>
</dbReference>
<dbReference type="PROSITE" id="PS50879">
    <property type="entry name" value="RNASE_H_1"/>
    <property type="match status" value="1"/>
</dbReference>
<evidence type="ECO:0000259" key="11">
    <source>
        <dbReference type="PROSITE" id="PS50865"/>
    </source>
</evidence>
<evidence type="ECO:0000256" key="5">
    <source>
        <dbReference type="ARBA" id="ARBA00022723"/>
    </source>
</evidence>
<dbReference type="InterPro" id="IPR002156">
    <property type="entry name" value="RNaseH_domain"/>
</dbReference>
<dbReference type="Gene3D" id="6.10.140.2220">
    <property type="match status" value="1"/>
</dbReference>
<evidence type="ECO:0000256" key="6">
    <source>
        <dbReference type="ARBA" id="ARBA00022759"/>
    </source>
</evidence>
<dbReference type="InterPro" id="IPR036397">
    <property type="entry name" value="RNaseH_sf"/>
</dbReference>
<accession>A0A9P8XYB2</accession>
<dbReference type="GeneID" id="70180293"/>
<dbReference type="InterPro" id="IPR012337">
    <property type="entry name" value="RNaseH-like_sf"/>
</dbReference>
<dbReference type="SUPFAM" id="SSF144232">
    <property type="entry name" value="HIT/MYND zinc finger-like"/>
    <property type="match status" value="1"/>
</dbReference>
<proteinExistence type="inferred from homology"/>
<keyword evidence="6" id="KW-0255">Endonuclease</keyword>
<dbReference type="InterPro" id="IPR050092">
    <property type="entry name" value="RNase_H"/>
</dbReference>
<evidence type="ECO:0000256" key="10">
    <source>
        <dbReference type="PROSITE-ProRule" id="PRU00134"/>
    </source>
</evidence>
<evidence type="ECO:0000256" key="7">
    <source>
        <dbReference type="ARBA" id="ARBA00022771"/>
    </source>
</evidence>
<dbReference type="Proteomes" id="UP000756346">
    <property type="component" value="Unassembled WGS sequence"/>
</dbReference>
<comment type="similarity">
    <text evidence="2">Belongs to the RNase H family.</text>
</comment>
<keyword evidence="8" id="KW-0378">Hydrolase</keyword>
<dbReference type="Gene3D" id="3.30.420.10">
    <property type="entry name" value="Ribonuclease H-like superfamily/Ribonuclease H"/>
    <property type="match status" value="1"/>
</dbReference>
<dbReference type="EMBL" id="JAGTJQ010000010">
    <property type="protein sequence ID" value="KAH7020754.1"/>
    <property type="molecule type" value="Genomic_DNA"/>
</dbReference>
<dbReference type="AlphaFoldDB" id="A0A9P8XYB2"/>
<dbReference type="GO" id="GO:0043137">
    <property type="term" value="P:DNA replication, removal of RNA primer"/>
    <property type="evidence" value="ECO:0007669"/>
    <property type="project" value="TreeGrafter"/>
</dbReference>
<evidence type="ECO:0000313" key="13">
    <source>
        <dbReference type="EMBL" id="KAH7020754.1"/>
    </source>
</evidence>
<evidence type="ECO:0000256" key="8">
    <source>
        <dbReference type="ARBA" id="ARBA00022801"/>
    </source>
</evidence>
<evidence type="ECO:0000256" key="4">
    <source>
        <dbReference type="ARBA" id="ARBA00022722"/>
    </source>
</evidence>
<evidence type="ECO:0000256" key="2">
    <source>
        <dbReference type="ARBA" id="ARBA00005300"/>
    </source>
</evidence>
<dbReference type="SUPFAM" id="SSF53098">
    <property type="entry name" value="Ribonuclease H-like"/>
    <property type="match status" value="1"/>
</dbReference>
<evidence type="ECO:0000256" key="9">
    <source>
        <dbReference type="ARBA" id="ARBA00022833"/>
    </source>
</evidence>
<feature type="domain" description="MYND-type" evidence="11">
    <location>
        <begin position="26"/>
        <end position="63"/>
    </location>
</feature>
<dbReference type="Pfam" id="PF00075">
    <property type="entry name" value="RNase_H"/>
    <property type="match status" value="1"/>
</dbReference>
<dbReference type="EC" id="3.1.26.4" evidence="3"/>
<comment type="caution">
    <text evidence="13">The sequence shown here is derived from an EMBL/GenBank/DDBJ whole genome shotgun (WGS) entry which is preliminary data.</text>
</comment>
<comment type="catalytic activity">
    <reaction evidence="1">
        <text>Endonucleolytic cleavage to 5'-phosphomonoester.</text>
        <dbReference type="EC" id="3.1.26.4"/>
    </reaction>
</comment>
<organism evidence="13 14">
    <name type="scientific">Microdochium trichocladiopsis</name>
    <dbReference type="NCBI Taxonomy" id="1682393"/>
    <lineage>
        <taxon>Eukaryota</taxon>
        <taxon>Fungi</taxon>
        <taxon>Dikarya</taxon>
        <taxon>Ascomycota</taxon>
        <taxon>Pezizomycotina</taxon>
        <taxon>Sordariomycetes</taxon>
        <taxon>Xylariomycetidae</taxon>
        <taxon>Xylariales</taxon>
        <taxon>Microdochiaceae</taxon>
        <taxon>Microdochium</taxon>
    </lineage>
</organism>
<dbReference type="PANTHER" id="PTHR10642">
    <property type="entry name" value="RIBONUCLEASE H1"/>
    <property type="match status" value="1"/>
</dbReference>
<keyword evidence="9" id="KW-0862">Zinc</keyword>
<dbReference type="PROSITE" id="PS50865">
    <property type="entry name" value="ZF_MYND_2"/>
    <property type="match status" value="1"/>
</dbReference>
<dbReference type="RefSeq" id="XP_046006955.1">
    <property type="nucleotide sequence ID" value="XM_046150747.1"/>
</dbReference>
<keyword evidence="5" id="KW-0479">Metal-binding</keyword>
<evidence type="ECO:0000256" key="3">
    <source>
        <dbReference type="ARBA" id="ARBA00012180"/>
    </source>
</evidence>
<dbReference type="GO" id="GO:0008270">
    <property type="term" value="F:zinc ion binding"/>
    <property type="evidence" value="ECO:0007669"/>
    <property type="project" value="UniProtKB-KW"/>
</dbReference>
<dbReference type="InterPro" id="IPR002893">
    <property type="entry name" value="Znf_MYND"/>
</dbReference>
<reference evidence="13" key="1">
    <citation type="journal article" date="2021" name="Nat. Commun.">
        <title>Genetic determinants of endophytism in the Arabidopsis root mycobiome.</title>
        <authorList>
            <person name="Mesny F."/>
            <person name="Miyauchi S."/>
            <person name="Thiergart T."/>
            <person name="Pickel B."/>
            <person name="Atanasova L."/>
            <person name="Karlsson M."/>
            <person name="Huettel B."/>
            <person name="Barry K.W."/>
            <person name="Haridas S."/>
            <person name="Chen C."/>
            <person name="Bauer D."/>
            <person name="Andreopoulos W."/>
            <person name="Pangilinan J."/>
            <person name="LaButti K."/>
            <person name="Riley R."/>
            <person name="Lipzen A."/>
            <person name="Clum A."/>
            <person name="Drula E."/>
            <person name="Henrissat B."/>
            <person name="Kohler A."/>
            <person name="Grigoriev I.V."/>
            <person name="Martin F.M."/>
            <person name="Hacquard S."/>
        </authorList>
    </citation>
    <scope>NUCLEOTIDE SEQUENCE</scope>
    <source>
        <strain evidence="13">MPI-CAGE-CH-0230</strain>
    </source>
</reference>
<gene>
    <name evidence="13" type="ORF">B0I36DRAFT_25331</name>
</gene>
<feature type="domain" description="RNase H type-1" evidence="12">
    <location>
        <begin position="408"/>
        <end position="571"/>
    </location>
</feature>
<protein>
    <recommendedName>
        <fullName evidence="3">ribonuclease H</fullName>
        <ecNumber evidence="3">3.1.26.4</ecNumber>
    </recommendedName>
</protein>
<dbReference type="OrthoDB" id="5952526at2759"/>
<keyword evidence="7 10" id="KW-0863">Zinc-finger</keyword>
<evidence type="ECO:0000256" key="1">
    <source>
        <dbReference type="ARBA" id="ARBA00000077"/>
    </source>
</evidence>